<feature type="region of interest" description="Disordered" evidence="1">
    <location>
        <begin position="306"/>
        <end position="345"/>
    </location>
</feature>
<protein>
    <submittedName>
        <fullName evidence="2">Uncharacterized protein</fullName>
    </submittedName>
</protein>
<organism evidence="2 3">
    <name type="scientific">Plasmodium vivax (strain Brazil I)</name>
    <dbReference type="NCBI Taxonomy" id="1033975"/>
    <lineage>
        <taxon>Eukaryota</taxon>
        <taxon>Sar</taxon>
        <taxon>Alveolata</taxon>
        <taxon>Apicomplexa</taxon>
        <taxon>Aconoidasida</taxon>
        <taxon>Haemosporida</taxon>
        <taxon>Plasmodiidae</taxon>
        <taxon>Plasmodium</taxon>
        <taxon>Plasmodium (Plasmodium)</taxon>
    </lineage>
</organism>
<dbReference type="Proteomes" id="UP000053327">
    <property type="component" value="Unassembled WGS sequence"/>
</dbReference>
<feature type="compositionally biased region" description="Acidic residues" evidence="1">
    <location>
        <begin position="320"/>
        <end position="345"/>
    </location>
</feature>
<evidence type="ECO:0000313" key="2">
    <source>
        <dbReference type="EMBL" id="KMZ86289.1"/>
    </source>
</evidence>
<reference evidence="2 3" key="1">
    <citation type="submission" date="2011-08" db="EMBL/GenBank/DDBJ databases">
        <title>The Genome Sequence of Plasmodium vivax Brazil I.</title>
        <authorList>
            <consortium name="The Broad Institute Genome Sequencing Platform"/>
            <consortium name="The Broad Institute Genome Sequencing Center for Infectious Disease"/>
            <person name="Neafsey D."/>
            <person name="Carlton J."/>
            <person name="Barnwell J."/>
            <person name="Collins W."/>
            <person name="Escalante A."/>
            <person name="Mullikin J."/>
            <person name="Saul A."/>
            <person name="Guigo R."/>
            <person name="Camara F."/>
            <person name="Young S.K."/>
            <person name="Zeng Q."/>
            <person name="Gargeya S."/>
            <person name="Fitzgerald M."/>
            <person name="Haas B."/>
            <person name="Abouelleil A."/>
            <person name="Alvarado L."/>
            <person name="Arachchi H.M."/>
            <person name="Berlin A."/>
            <person name="Brown A."/>
            <person name="Chapman S.B."/>
            <person name="Chen Z."/>
            <person name="Dunbar C."/>
            <person name="Freedman E."/>
            <person name="Gearin G."/>
            <person name="Gellesch M."/>
            <person name="Goldberg J."/>
            <person name="Griggs A."/>
            <person name="Gujja S."/>
            <person name="Heiman D."/>
            <person name="Howarth C."/>
            <person name="Larson L."/>
            <person name="Lui A."/>
            <person name="MacDonald P.J.P."/>
            <person name="Montmayeur A."/>
            <person name="Murphy C."/>
            <person name="Neiman D."/>
            <person name="Pearson M."/>
            <person name="Priest M."/>
            <person name="Roberts A."/>
            <person name="Saif S."/>
            <person name="Shea T."/>
            <person name="Shenoy N."/>
            <person name="Sisk P."/>
            <person name="Stolte C."/>
            <person name="Sykes S."/>
            <person name="Wortman J."/>
            <person name="Nusbaum C."/>
            <person name="Birren B."/>
        </authorList>
    </citation>
    <scope>NUCLEOTIDE SEQUENCE [LARGE SCALE GENOMIC DNA]</scope>
    <source>
        <strain evidence="2 3">Brazil I</strain>
    </source>
</reference>
<sequence length="509" mass="59032">MKGLPIRLIRNLLPSVTLNRVNCTHLLKHLENVCEHMALVGRYTQGGSARRRVTSRHMKKVERNKVGGTSTKETIGRSKLFDQVDEQLNKAVVLLPEFGPSGIIRLLYALQKIKDEKKKRKKKSVLKRIEYYLLRGSLNDSLYHFWSHLRINDAILLFRMFIKNSYFEPALLGKLIGEVVHNGEFCTSSDVVLFLRSYHFYRWKVKRIKRWRCREVSLSDDCLRKLFHLIVRNQFDLTHKEMCTFFCLFSIYGRVLPFDERWVIYSKAIQFVERTQLAYSPRQVKSFILSLFRVSSFLFDGAGVPQGGSDSHVERLSEEGLSEEGLSEESLSEEGLSEEGLSEESLSEEGLSVEKLSEECLPVVKPTLRSLFHLYKSQNTDVRVEDELRILESALHSHYYHYDSLESILFHIKNNFAQLCLSNGLKFVRLVRKLRGVHLADGAVHTEVCMSNTERKFVRHMLDHILSNCAEVFRARYRYPPRKVRGVLSLDRFAPVEGEPNHEITGLHP</sequence>
<evidence type="ECO:0000256" key="1">
    <source>
        <dbReference type="SAM" id="MobiDB-lite"/>
    </source>
</evidence>
<dbReference type="AlphaFoldDB" id="A0A0J9STS3"/>
<dbReference type="OrthoDB" id="371790at2759"/>
<gene>
    <name evidence="2" type="ORF">PVBG_01813</name>
</gene>
<evidence type="ECO:0000313" key="3">
    <source>
        <dbReference type="Proteomes" id="UP000053327"/>
    </source>
</evidence>
<accession>A0A0J9STS3</accession>
<dbReference type="EMBL" id="KQ234824">
    <property type="protein sequence ID" value="KMZ86289.1"/>
    <property type="molecule type" value="Genomic_DNA"/>
</dbReference>
<proteinExistence type="predicted"/>
<name>A0A0J9STS3_PLAV1</name>